<evidence type="ECO:0000256" key="2">
    <source>
        <dbReference type="ARBA" id="ARBA00022927"/>
    </source>
</evidence>
<evidence type="ECO:0000313" key="5">
    <source>
        <dbReference type="EMBL" id="KOC68765.1"/>
    </source>
</evidence>
<dbReference type="GO" id="GO:0015031">
    <property type="term" value="P:protein transport"/>
    <property type="evidence" value="ECO:0007669"/>
    <property type="project" value="UniProtKB-KW"/>
</dbReference>
<dbReference type="PROSITE" id="PS50190">
    <property type="entry name" value="SEC7"/>
    <property type="match status" value="1"/>
</dbReference>
<keyword evidence="1" id="KW-0813">Transport</keyword>
<proteinExistence type="predicted"/>
<dbReference type="Pfam" id="PF01369">
    <property type="entry name" value="Sec7"/>
    <property type="match status" value="1"/>
</dbReference>
<dbReference type="GO" id="GO:0032012">
    <property type="term" value="P:regulation of ARF protein signal transduction"/>
    <property type="evidence" value="ECO:0007669"/>
    <property type="project" value="InterPro"/>
</dbReference>
<gene>
    <name evidence="5" type="ORF">WH47_06557</name>
</gene>
<reference evidence="5 6" key="1">
    <citation type="submission" date="2015-07" db="EMBL/GenBank/DDBJ databases">
        <title>The genome of Habropoda laboriosa.</title>
        <authorList>
            <person name="Pan H."/>
            <person name="Kapheim K."/>
        </authorList>
    </citation>
    <scope>NUCLEOTIDE SEQUENCE [LARGE SCALE GENOMIC DNA]</scope>
    <source>
        <strain evidence="5">0110345459</strain>
    </source>
</reference>
<dbReference type="SMART" id="SM00222">
    <property type="entry name" value="Sec7"/>
    <property type="match status" value="1"/>
</dbReference>
<dbReference type="Pfam" id="PF12783">
    <property type="entry name" value="Sec7-like_HUS"/>
    <property type="match status" value="1"/>
</dbReference>
<dbReference type="InterPro" id="IPR023394">
    <property type="entry name" value="Sec7_C_sf"/>
</dbReference>
<feature type="compositionally biased region" description="Basic residues" evidence="3">
    <location>
        <begin position="234"/>
        <end position="246"/>
    </location>
</feature>
<protein>
    <submittedName>
        <fullName evidence="5">Golgi-specific brefeldin A-resistance guanine nucleotide exchange factor 1</fullName>
    </submittedName>
</protein>
<dbReference type="GO" id="GO:0012505">
    <property type="term" value="C:endomembrane system"/>
    <property type="evidence" value="ECO:0007669"/>
    <property type="project" value="UniProtKB-ARBA"/>
</dbReference>
<name>A0A0L7RD90_9HYME</name>
<dbReference type="PANTHER" id="PTHR10663:SF388">
    <property type="entry name" value="GOLGI-SPECIFIC BREFELDIN A-RESISTANCE GUANINE NUCLEOTIDE EXCHANGE FACTOR 1"/>
    <property type="match status" value="1"/>
</dbReference>
<dbReference type="Proteomes" id="UP000053825">
    <property type="component" value="Unassembled WGS sequence"/>
</dbReference>
<dbReference type="GO" id="GO:0016192">
    <property type="term" value="P:vesicle-mediated transport"/>
    <property type="evidence" value="ECO:0007669"/>
    <property type="project" value="UniProtKB-ARBA"/>
</dbReference>
<dbReference type="Pfam" id="PF16213">
    <property type="entry name" value="DCB"/>
    <property type="match status" value="1"/>
</dbReference>
<dbReference type="GO" id="GO:0005737">
    <property type="term" value="C:cytoplasm"/>
    <property type="evidence" value="ECO:0007669"/>
    <property type="project" value="UniProtKB-ARBA"/>
</dbReference>
<keyword evidence="6" id="KW-1185">Reference proteome</keyword>
<dbReference type="PANTHER" id="PTHR10663">
    <property type="entry name" value="GUANYL-NUCLEOTIDE EXCHANGE FACTOR"/>
    <property type="match status" value="1"/>
</dbReference>
<dbReference type="SUPFAM" id="SSF48371">
    <property type="entry name" value="ARM repeat"/>
    <property type="match status" value="1"/>
</dbReference>
<dbReference type="Gene3D" id="1.10.220.20">
    <property type="match status" value="1"/>
</dbReference>
<dbReference type="InterPro" id="IPR032629">
    <property type="entry name" value="DCB_dom"/>
</dbReference>
<dbReference type="InterPro" id="IPR032691">
    <property type="entry name" value="Mon2/Sec7/BIG1-like_HUS"/>
</dbReference>
<organism evidence="5 6">
    <name type="scientific">Habropoda laboriosa</name>
    <dbReference type="NCBI Taxonomy" id="597456"/>
    <lineage>
        <taxon>Eukaryota</taxon>
        <taxon>Metazoa</taxon>
        <taxon>Ecdysozoa</taxon>
        <taxon>Arthropoda</taxon>
        <taxon>Hexapoda</taxon>
        <taxon>Insecta</taxon>
        <taxon>Pterygota</taxon>
        <taxon>Neoptera</taxon>
        <taxon>Endopterygota</taxon>
        <taxon>Hymenoptera</taxon>
        <taxon>Apocrita</taxon>
        <taxon>Aculeata</taxon>
        <taxon>Apoidea</taxon>
        <taxon>Anthophila</taxon>
        <taxon>Apidae</taxon>
        <taxon>Habropoda</taxon>
    </lineage>
</organism>
<feature type="region of interest" description="Disordered" evidence="3">
    <location>
        <begin position="226"/>
        <end position="246"/>
    </location>
</feature>
<dbReference type="InterPro" id="IPR016024">
    <property type="entry name" value="ARM-type_fold"/>
</dbReference>
<feature type="domain" description="SEC7" evidence="4">
    <location>
        <begin position="578"/>
        <end position="769"/>
    </location>
</feature>
<dbReference type="InterPro" id="IPR035999">
    <property type="entry name" value="Sec7_dom_sf"/>
</dbReference>
<accession>A0A0L7RD90</accession>
<evidence type="ECO:0000259" key="4">
    <source>
        <dbReference type="PROSITE" id="PS50190"/>
    </source>
</evidence>
<evidence type="ECO:0000313" key="6">
    <source>
        <dbReference type="Proteomes" id="UP000053825"/>
    </source>
</evidence>
<dbReference type="GO" id="GO:0005085">
    <property type="term" value="F:guanyl-nucleotide exchange factor activity"/>
    <property type="evidence" value="ECO:0007669"/>
    <property type="project" value="InterPro"/>
</dbReference>
<evidence type="ECO:0000256" key="3">
    <source>
        <dbReference type="SAM" id="MobiDB-lite"/>
    </source>
</evidence>
<keyword evidence="2" id="KW-0653">Protein transport</keyword>
<dbReference type="CDD" id="cd00171">
    <property type="entry name" value="Sec7"/>
    <property type="match status" value="1"/>
</dbReference>
<dbReference type="OrthoDB" id="10258608at2759"/>
<sequence length="769" mass="86203">MGRIEKMAYPAGGLYVVEGEVCLLVTAMRRGGARWSSSQLLLFMDDDQDALIKGLFSLKEALNEAKDLSCLEPGVFLAPFLEIIRSEETTGPVTSLALSAVNKMISYGLVESDHPAIAQCVEAIADAVTHARFVGTDASGDGVVLMRILQVLRALMLSPAGDYLSNESICEIMLSCFRICFETRLSELLRRTAEHCLRDMVQHLFTRLPQFADDTRVLSNMKKMRANSMENTRSKNRRNKSYSKQKIKVNTDSVGDTESQVVSPTERARSSNLVTPVSVAGNIVDMQGSLDHGENRAVVDVERNMTDLMKSPTGSVEDLSVDESTSSAYKMSKAKESEQVEEYINAQGVRFMPHQQLAPYGALCVRELFRFLVSLCSPLDKQNNEVMTHLGLSLLQVALEIAADFLSNFPSLLALVKDDLCRNLILLLGTDRLSILAADLQVSFLLFESQREHLKFQMEHYINKLMEIVSSDSNRILYDQREVALEAIVRLWRIPGLPAELYLNYDCGLYSRNLYEELMKLLSKNVSALMSNMHNIQLISLDAIFTLISGMEIRCKGYKELCKPSRHSASPNLPTREELLAIKANKRWLMVGTEKFNENPREGIAKLTEHGLLGGSPGNPDPEKVAKLLKENPGLDKKAIGEYISKKENKSVLNCFVHSFDLKNTRIDQALRLYLESFRLPGEAPLISLLLEKFAEHWHDSNGKPFTSADAAFTLAYAVIMLNVDQHNYNVKRQNNPMTADEFKRNLKKVNGGADFEQEMLDEIYSSIK</sequence>
<dbReference type="SUPFAM" id="SSF48425">
    <property type="entry name" value="Sec7 domain"/>
    <property type="match status" value="1"/>
</dbReference>
<dbReference type="STRING" id="597456.A0A0L7RD90"/>
<dbReference type="InterPro" id="IPR000904">
    <property type="entry name" value="Sec7_dom"/>
</dbReference>
<dbReference type="Gene3D" id="1.10.1000.11">
    <property type="entry name" value="Arf Nucleotide-binding Site Opener,domain 2"/>
    <property type="match status" value="1"/>
</dbReference>
<dbReference type="AlphaFoldDB" id="A0A0L7RD90"/>
<dbReference type="EMBL" id="KQ414615">
    <property type="protein sequence ID" value="KOC68765.1"/>
    <property type="molecule type" value="Genomic_DNA"/>
</dbReference>
<evidence type="ECO:0000256" key="1">
    <source>
        <dbReference type="ARBA" id="ARBA00022448"/>
    </source>
</evidence>